<organism evidence="1 2">
    <name type="scientific">Melastoma candidum</name>
    <dbReference type="NCBI Taxonomy" id="119954"/>
    <lineage>
        <taxon>Eukaryota</taxon>
        <taxon>Viridiplantae</taxon>
        <taxon>Streptophyta</taxon>
        <taxon>Embryophyta</taxon>
        <taxon>Tracheophyta</taxon>
        <taxon>Spermatophyta</taxon>
        <taxon>Magnoliopsida</taxon>
        <taxon>eudicotyledons</taxon>
        <taxon>Gunneridae</taxon>
        <taxon>Pentapetalae</taxon>
        <taxon>rosids</taxon>
        <taxon>malvids</taxon>
        <taxon>Myrtales</taxon>
        <taxon>Melastomataceae</taxon>
        <taxon>Melastomatoideae</taxon>
        <taxon>Melastomateae</taxon>
        <taxon>Melastoma</taxon>
    </lineage>
</organism>
<gene>
    <name evidence="1" type="ORF">MLD38_022328</name>
</gene>
<dbReference type="Proteomes" id="UP001057402">
    <property type="component" value="Chromosome 6"/>
</dbReference>
<sequence length="119" mass="12967">MKVAVAAVRAVVESEAAITAAEGTTREAEVAGVFCCCRNCCSYWCYGRYTCCYYRSIWSETASAVAAAVFVFADRGRAAAVVTDLLTRLADRGWVRVLRGSQSLHRLLTMSEALLLKLS</sequence>
<protein>
    <submittedName>
        <fullName evidence="1">Uncharacterized protein</fullName>
    </submittedName>
</protein>
<proteinExistence type="predicted"/>
<keyword evidence="2" id="KW-1185">Reference proteome</keyword>
<dbReference type="EMBL" id="CM042885">
    <property type="protein sequence ID" value="KAI4366453.1"/>
    <property type="molecule type" value="Genomic_DNA"/>
</dbReference>
<reference evidence="2" key="1">
    <citation type="journal article" date="2023" name="Front. Plant Sci.">
        <title>Chromosomal-level genome assembly of Melastoma candidum provides insights into trichome evolution.</title>
        <authorList>
            <person name="Zhong Y."/>
            <person name="Wu W."/>
            <person name="Sun C."/>
            <person name="Zou P."/>
            <person name="Liu Y."/>
            <person name="Dai S."/>
            <person name="Zhou R."/>
        </authorList>
    </citation>
    <scope>NUCLEOTIDE SEQUENCE [LARGE SCALE GENOMIC DNA]</scope>
</reference>
<comment type="caution">
    <text evidence="1">The sequence shown here is derived from an EMBL/GenBank/DDBJ whole genome shotgun (WGS) entry which is preliminary data.</text>
</comment>
<evidence type="ECO:0000313" key="1">
    <source>
        <dbReference type="EMBL" id="KAI4366453.1"/>
    </source>
</evidence>
<evidence type="ECO:0000313" key="2">
    <source>
        <dbReference type="Proteomes" id="UP001057402"/>
    </source>
</evidence>
<accession>A0ACB9QJX9</accession>
<name>A0ACB9QJX9_9MYRT</name>